<dbReference type="InterPro" id="IPR004155">
    <property type="entry name" value="PBS_lyase_HEAT"/>
</dbReference>
<protein>
    <recommendedName>
        <fullName evidence="2">HEAT repeat domain-containing protein</fullName>
    </recommendedName>
</protein>
<dbReference type="PANTHER" id="PTHR12697">
    <property type="entry name" value="PBS LYASE HEAT-LIKE PROTEIN"/>
    <property type="match status" value="1"/>
</dbReference>
<dbReference type="EMBL" id="HBFQ01036731">
    <property type="protein sequence ID" value="CAD8851559.1"/>
    <property type="molecule type" value="Transcribed_RNA"/>
</dbReference>
<dbReference type="SMART" id="SM00567">
    <property type="entry name" value="EZ_HEAT"/>
    <property type="match status" value="3"/>
</dbReference>
<gene>
    <name evidence="1" type="ORF">NSCI0253_LOCUS25909</name>
</gene>
<dbReference type="PANTHER" id="PTHR12697:SF5">
    <property type="entry name" value="DEOXYHYPUSINE HYDROXYLASE"/>
    <property type="match status" value="1"/>
</dbReference>
<dbReference type="Gene3D" id="1.25.10.10">
    <property type="entry name" value="Leucine-rich Repeat Variant"/>
    <property type="match status" value="3"/>
</dbReference>
<proteinExistence type="predicted"/>
<name>A0A7S1F8H7_NOCSC</name>
<reference evidence="1" key="1">
    <citation type="submission" date="2021-01" db="EMBL/GenBank/DDBJ databases">
        <authorList>
            <person name="Corre E."/>
            <person name="Pelletier E."/>
            <person name="Niang G."/>
            <person name="Scheremetjew M."/>
            <person name="Finn R."/>
            <person name="Kale V."/>
            <person name="Holt S."/>
            <person name="Cochrane G."/>
            <person name="Meng A."/>
            <person name="Brown T."/>
            <person name="Cohen L."/>
        </authorList>
    </citation>
    <scope>NUCLEOTIDE SEQUENCE</scope>
</reference>
<accession>A0A7S1F8H7</accession>
<organism evidence="1">
    <name type="scientific">Noctiluca scintillans</name>
    <name type="common">Sea sparkle</name>
    <name type="synonym">Red tide dinoflagellate</name>
    <dbReference type="NCBI Taxonomy" id="2966"/>
    <lineage>
        <taxon>Eukaryota</taxon>
        <taxon>Sar</taxon>
        <taxon>Alveolata</taxon>
        <taxon>Dinophyceae</taxon>
        <taxon>Noctilucales</taxon>
        <taxon>Noctilucaceae</taxon>
        <taxon>Noctiluca</taxon>
    </lineage>
</organism>
<dbReference type="AlphaFoldDB" id="A0A7S1F8H7"/>
<dbReference type="InterPro" id="IPR011989">
    <property type="entry name" value="ARM-like"/>
</dbReference>
<dbReference type="Pfam" id="PF13646">
    <property type="entry name" value="HEAT_2"/>
    <property type="match status" value="2"/>
</dbReference>
<dbReference type="GO" id="GO:0016491">
    <property type="term" value="F:oxidoreductase activity"/>
    <property type="evidence" value="ECO:0007669"/>
    <property type="project" value="TreeGrafter"/>
</dbReference>
<evidence type="ECO:0008006" key="2">
    <source>
        <dbReference type="Google" id="ProtNLM"/>
    </source>
</evidence>
<dbReference type="InterPro" id="IPR016024">
    <property type="entry name" value="ARM-type_fold"/>
</dbReference>
<evidence type="ECO:0000313" key="1">
    <source>
        <dbReference type="EMBL" id="CAD8851559.1"/>
    </source>
</evidence>
<sequence>MGEPLSVPLRKTRAPPTPSMRENLEDALHRLRSKCVPPDELPDMAGHVDSRCSLGHCDHDQLGCALSSPMPSIRLESARAIQKLGLAGVPLASAAASALGDTEHDVRKAAATALGRMGHAAGEHAHAVGALARDRSGVDDGCWEVREAAVRSLGNLGSPTLSSVTDLAAALHDRSPAVRKAADDALQRNGLAVVEHLGVALLRDPTPRHRLWAAQALGSLGSVAAMQGETLASALRDENREVRLASAAALDGLGALAPPHAIGLKNRWMAQGASSRSALPHKARWDLPPSHAAGVSRSSLHVGICRHPASRCTCRRVC</sequence>
<dbReference type="SUPFAM" id="SSF48371">
    <property type="entry name" value="ARM repeat"/>
    <property type="match status" value="1"/>
</dbReference>